<proteinExistence type="predicted"/>
<evidence type="ECO:0000313" key="2">
    <source>
        <dbReference type="Proteomes" id="UP000095767"/>
    </source>
</evidence>
<name>A0A1E5UMK8_9POAL</name>
<comment type="caution">
    <text evidence="1">The sequence shown here is derived from an EMBL/GenBank/DDBJ whole genome shotgun (WGS) entry which is preliminary data.</text>
</comment>
<protein>
    <submittedName>
        <fullName evidence="1">Uncharacterized protein</fullName>
    </submittedName>
</protein>
<dbReference type="AlphaFoldDB" id="A0A1E5UMK8"/>
<dbReference type="Proteomes" id="UP000095767">
    <property type="component" value="Unassembled WGS sequence"/>
</dbReference>
<accession>A0A1E5UMK8</accession>
<feature type="non-terminal residue" evidence="1">
    <location>
        <position position="1"/>
    </location>
</feature>
<gene>
    <name evidence="1" type="ORF">BAE44_0024858</name>
</gene>
<dbReference type="EMBL" id="LWDX02071043">
    <property type="protein sequence ID" value="OEL14124.1"/>
    <property type="molecule type" value="Genomic_DNA"/>
</dbReference>
<organism evidence="1 2">
    <name type="scientific">Dichanthelium oligosanthes</name>
    <dbReference type="NCBI Taxonomy" id="888268"/>
    <lineage>
        <taxon>Eukaryota</taxon>
        <taxon>Viridiplantae</taxon>
        <taxon>Streptophyta</taxon>
        <taxon>Embryophyta</taxon>
        <taxon>Tracheophyta</taxon>
        <taxon>Spermatophyta</taxon>
        <taxon>Magnoliopsida</taxon>
        <taxon>Liliopsida</taxon>
        <taxon>Poales</taxon>
        <taxon>Poaceae</taxon>
        <taxon>PACMAD clade</taxon>
        <taxon>Panicoideae</taxon>
        <taxon>Panicodae</taxon>
        <taxon>Paniceae</taxon>
        <taxon>Dichantheliinae</taxon>
        <taxon>Dichanthelium</taxon>
    </lineage>
</organism>
<sequence length="17" mass="1963">LLHVLVIFVLMNLLVLL</sequence>
<reference evidence="1 2" key="1">
    <citation type="submission" date="2016-09" db="EMBL/GenBank/DDBJ databases">
        <title>The draft genome of Dichanthelium oligosanthes: A C3 panicoid grass species.</title>
        <authorList>
            <person name="Studer A.J."/>
            <person name="Schnable J.C."/>
            <person name="Brutnell T.P."/>
        </authorList>
    </citation>
    <scope>NUCLEOTIDE SEQUENCE [LARGE SCALE GENOMIC DNA]</scope>
    <source>
        <strain evidence="2">cv. Kellogg 1175</strain>
        <tissue evidence="1">Leaf</tissue>
    </source>
</reference>
<keyword evidence="2" id="KW-1185">Reference proteome</keyword>
<evidence type="ECO:0000313" key="1">
    <source>
        <dbReference type="EMBL" id="OEL14124.1"/>
    </source>
</evidence>